<dbReference type="AlphaFoldDB" id="A0A7W8AAG8"/>
<organism evidence="1 2">
    <name type="scientific">Nonomuraea endophytica</name>
    <dbReference type="NCBI Taxonomy" id="714136"/>
    <lineage>
        <taxon>Bacteria</taxon>
        <taxon>Bacillati</taxon>
        <taxon>Actinomycetota</taxon>
        <taxon>Actinomycetes</taxon>
        <taxon>Streptosporangiales</taxon>
        <taxon>Streptosporangiaceae</taxon>
        <taxon>Nonomuraea</taxon>
    </lineage>
</organism>
<reference evidence="1 2" key="1">
    <citation type="submission" date="2020-08" db="EMBL/GenBank/DDBJ databases">
        <title>Genomic Encyclopedia of Type Strains, Phase IV (KMG-IV): sequencing the most valuable type-strain genomes for metagenomic binning, comparative biology and taxonomic classification.</title>
        <authorList>
            <person name="Goeker M."/>
        </authorList>
    </citation>
    <scope>NUCLEOTIDE SEQUENCE [LARGE SCALE GENOMIC DNA]</scope>
    <source>
        <strain evidence="1 2">DSM 45385</strain>
    </source>
</reference>
<dbReference type="Proteomes" id="UP000568380">
    <property type="component" value="Unassembled WGS sequence"/>
</dbReference>
<dbReference type="Pfam" id="PF04402">
    <property type="entry name" value="SIMPL"/>
    <property type="match status" value="1"/>
</dbReference>
<evidence type="ECO:0000313" key="1">
    <source>
        <dbReference type="EMBL" id="MBB5082543.1"/>
    </source>
</evidence>
<dbReference type="EMBL" id="JACHIN010000013">
    <property type="protein sequence ID" value="MBB5082543.1"/>
    <property type="molecule type" value="Genomic_DNA"/>
</dbReference>
<sequence length="203" mass="21209">MDSQQITVLGQGAVSAAPDAMRLNAGVEVRKASAGEAFAAVRAAAVRLLRTLTEAGLDAKDLRTSELSLGPEYENYPKVSAYRAAQGVEAVVRDLSQADRIIDLVAGVGEEARLNGVSFEISDPVSALKDARDRAFKDARAKAEQYAGLAGRPLGQVVSISEEADAPPRPMMMAAAAMADQSSISPGEQSVTVSVRVVYAFGG</sequence>
<protein>
    <recommendedName>
        <fullName evidence="3">DUF541 domain-containing protein</fullName>
    </recommendedName>
</protein>
<proteinExistence type="predicted"/>
<evidence type="ECO:0008006" key="3">
    <source>
        <dbReference type="Google" id="ProtNLM"/>
    </source>
</evidence>
<dbReference type="Gene3D" id="3.30.110.170">
    <property type="entry name" value="Protein of unknown function (DUF541), domain 1"/>
    <property type="match status" value="1"/>
</dbReference>
<accession>A0A7W8AAG8</accession>
<name>A0A7W8AAG8_9ACTN</name>
<dbReference type="GO" id="GO:0006974">
    <property type="term" value="P:DNA damage response"/>
    <property type="evidence" value="ECO:0007669"/>
    <property type="project" value="TreeGrafter"/>
</dbReference>
<dbReference type="Gene3D" id="3.30.70.2970">
    <property type="entry name" value="Protein of unknown function (DUF541), domain 2"/>
    <property type="match status" value="1"/>
</dbReference>
<comment type="caution">
    <text evidence="1">The sequence shown here is derived from an EMBL/GenBank/DDBJ whole genome shotgun (WGS) entry which is preliminary data.</text>
</comment>
<dbReference type="RefSeq" id="WP_312896680.1">
    <property type="nucleotide sequence ID" value="NZ_JACHIN010000013.1"/>
</dbReference>
<evidence type="ECO:0000313" key="2">
    <source>
        <dbReference type="Proteomes" id="UP000568380"/>
    </source>
</evidence>
<keyword evidence="2" id="KW-1185">Reference proteome</keyword>
<dbReference type="InterPro" id="IPR052022">
    <property type="entry name" value="26kDa_periplasmic_antigen"/>
</dbReference>
<gene>
    <name evidence="1" type="ORF">HNR40_008038</name>
</gene>
<dbReference type="PANTHER" id="PTHR34387">
    <property type="entry name" value="SLR1258 PROTEIN"/>
    <property type="match status" value="1"/>
</dbReference>
<dbReference type="InterPro" id="IPR007497">
    <property type="entry name" value="SIMPL/DUF541"/>
</dbReference>
<dbReference type="PANTHER" id="PTHR34387:SF1">
    <property type="entry name" value="PERIPLASMIC IMMUNOGENIC PROTEIN"/>
    <property type="match status" value="1"/>
</dbReference>